<name>A0ABQ2AR92_9MICC</name>
<proteinExistence type="predicted"/>
<dbReference type="Proteomes" id="UP000643279">
    <property type="component" value="Unassembled WGS sequence"/>
</dbReference>
<protein>
    <submittedName>
        <fullName evidence="1">Uncharacterized protein</fullName>
    </submittedName>
</protein>
<evidence type="ECO:0000313" key="2">
    <source>
        <dbReference type="Proteomes" id="UP000643279"/>
    </source>
</evidence>
<keyword evidence="2" id="KW-1185">Reference proteome</keyword>
<reference evidence="2" key="1">
    <citation type="journal article" date="2019" name="Int. J. Syst. Evol. Microbiol.">
        <title>The Global Catalogue of Microorganisms (GCM) 10K type strain sequencing project: providing services to taxonomists for standard genome sequencing and annotation.</title>
        <authorList>
            <consortium name="The Broad Institute Genomics Platform"/>
            <consortium name="The Broad Institute Genome Sequencing Center for Infectious Disease"/>
            <person name="Wu L."/>
            <person name="Ma J."/>
        </authorList>
    </citation>
    <scope>NUCLEOTIDE SEQUENCE [LARGE SCALE GENOMIC DNA]</scope>
    <source>
        <strain evidence="2">CGMCC 1.12778</strain>
    </source>
</reference>
<organism evidence="1 2">
    <name type="scientific">Arthrobacter liuii</name>
    <dbReference type="NCBI Taxonomy" id="1476996"/>
    <lineage>
        <taxon>Bacteria</taxon>
        <taxon>Bacillati</taxon>
        <taxon>Actinomycetota</taxon>
        <taxon>Actinomycetes</taxon>
        <taxon>Micrococcales</taxon>
        <taxon>Micrococcaceae</taxon>
        <taxon>Arthrobacter</taxon>
    </lineage>
</organism>
<dbReference type="EMBL" id="BMFW01000005">
    <property type="protein sequence ID" value="GGH93886.1"/>
    <property type="molecule type" value="Genomic_DNA"/>
</dbReference>
<sequence>MITEKQATMIAHVLHEIRPAWGIDGTRKVLERNADHPAAFGEVLSAAVTAALDPDTQTPGRIYQIQTHWPAKAKPRLPKPEACPDHVGQDGGTCRSCWADVKAGLRPESHVGKHWEPPTGIADALEVSLAERLEADLRP</sequence>
<evidence type="ECO:0000313" key="1">
    <source>
        <dbReference type="EMBL" id="GGH93886.1"/>
    </source>
</evidence>
<accession>A0ABQ2AR92</accession>
<comment type="caution">
    <text evidence="1">The sequence shown here is derived from an EMBL/GenBank/DDBJ whole genome shotgun (WGS) entry which is preliminary data.</text>
</comment>
<dbReference type="RefSeq" id="WP_229748379.1">
    <property type="nucleotide sequence ID" value="NZ_BMFW01000005.1"/>
</dbReference>
<gene>
    <name evidence="1" type="ORF">GCM10007170_15800</name>
</gene>